<name>E5AMB4_MYCRK</name>
<sequence>MTTAKTVRKNAKNDDKTQIVGIRMTPTLAQEVKMEATKRGITLKVLFAELWENRKHRVQS</sequence>
<gene>
    <name evidence="1" type="ordered locus">RBRH_03331</name>
</gene>
<evidence type="ECO:0000313" key="2">
    <source>
        <dbReference type="Proteomes" id="UP000007437"/>
    </source>
</evidence>
<dbReference type="HOGENOM" id="CLU_2932468_0_0_4"/>
<dbReference type="STRING" id="882378.RBRH_03331"/>
<dbReference type="EMBL" id="FR687359">
    <property type="protein sequence ID" value="CBW73991.1"/>
    <property type="molecule type" value="Genomic_DNA"/>
</dbReference>
<accession>E5AMB4</accession>
<proteinExistence type="predicted"/>
<dbReference type="RefSeq" id="WP_013434225.1">
    <property type="nucleotide sequence ID" value="NC_014722.1"/>
</dbReference>
<evidence type="ECO:0000313" key="1">
    <source>
        <dbReference type="EMBL" id="CBW73991.1"/>
    </source>
</evidence>
<dbReference type="Proteomes" id="UP000007437">
    <property type="component" value="Chromosome"/>
</dbReference>
<protein>
    <submittedName>
        <fullName evidence="1">Uncharacterized protein</fullName>
    </submittedName>
</protein>
<organism evidence="1 2">
    <name type="scientific">Mycetohabitans rhizoxinica (strain DSM 19002 / CIP 109453 / HKI 454)</name>
    <name type="common">Paraburkholderia rhizoxinica</name>
    <dbReference type="NCBI Taxonomy" id="882378"/>
    <lineage>
        <taxon>Bacteria</taxon>
        <taxon>Pseudomonadati</taxon>
        <taxon>Pseudomonadota</taxon>
        <taxon>Betaproteobacteria</taxon>
        <taxon>Burkholderiales</taxon>
        <taxon>Burkholderiaceae</taxon>
        <taxon>Mycetohabitans</taxon>
    </lineage>
</organism>
<reference evidence="1 2" key="1">
    <citation type="journal article" date="2011" name="J. Bacteriol.">
        <title>Complete genome sequence of Burkholderia rhizoxinica, an endosymbiont of Rhizopus microsporus.</title>
        <authorList>
            <person name="Lackner G."/>
            <person name="Moebius N."/>
            <person name="Partida-Martinez L."/>
            <person name="Hertweck C."/>
        </authorList>
    </citation>
    <scope>NUCLEOTIDE SEQUENCE [LARGE SCALE GENOMIC DNA]</scope>
    <source>
        <strain evidence="2">DSM 19002 / CIP 109453 / HKI 454</strain>
    </source>
</reference>
<dbReference type="KEGG" id="brh:RBRH_03331"/>
<dbReference type="AlphaFoldDB" id="E5AMB4"/>